<evidence type="ECO:0000256" key="12">
    <source>
        <dbReference type="SAM" id="SignalP"/>
    </source>
</evidence>
<dbReference type="InterPro" id="IPR013783">
    <property type="entry name" value="Ig-like_fold"/>
</dbReference>
<proteinExistence type="predicted"/>
<dbReference type="CDD" id="cd00146">
    <property type="entry name" value="PKD"/>
    <property type="match status" value="2"/>
</dbReference>
<dbReference type="PROSITE" id="PS50093">
    <property type="entry name" value="PKD"/>
    <property type="match status" value="2"/>
</dbReference>
<dbReference type="InterPro" id="IPR000601">
    <property type="entry name" value="PKD_dom"/>
</dbReference>
<evidence type="ECO:0000256" key="7">
    <source>
        <dbReference type="ARBA" id="ARBA00022801"/>
    </source>
</evidence>
<comment type="subcellular location">
    <subcellularLocation>
        <location evidence="2">Secreted</location>
    </subcellularLocation>
</comment>
<dbReference type="InterPro" id="IPR035986">
    <property type="entry name" value="PKD_dom_sf"/>
</dbReference>
<feature type="signal peptide" evidence="12">
    <location>
        <begin position="1"/>
        <end position="28"/>
    </location>
</feature>
<evidence type="ECO:0000259" key="13">
    <source>
        <dbReference type="PROSITE" id="PS50093"/>
    </source>
</evidence>
<dbReference type="Pfam" id="PF18911">
    <property type="entry name" value="PKD_4"/>
    <property type="match status" value="2"/>
</dbReference>
<protein>
    <submittedName>
        <fullName evidence="14">Peptidase M6</fullName>
    </submittedName>
</protein>
<evidence type="ECO:0000256" key="8">
    <source>
        <dbReference type="ARBA" id="ARBA00022833"/>
    </source>
</evidence>
<keyword evidence="5" id="KW-0479">Metal-binding</keyword>
<dbReference type="PANTHER" id="PTHR13062">
    <property type="entry name" value="COLLAGENASE"/>
    <property type="match status" value="1"/>
</dbReference>
<evidence type="ECO:0000256" key="4">
    <source>
        <dbReference type="ARBA" id="ARBA00022670"/>
    </source>
</evidence>
<feature type="domain" description="PKD" evidence="13">
    <location>
        <begin position="769"/>
        <end position="840"/>
    </location>
</feature>
<dbReference type="InterPro" id="IPR020008">
    <property type="entry name" value="GlyGly_CTERM"/>
</dbReference>
<keyword evidence="15" id="KW-1185">Reference proteome</keyword>
<dbReference type="Proteomes" id="UP000191820">
    <property type="component" value="Chromosome"/>
</dbReference>
<evidence type="ECO:0000256" key="9">
    <source>
        <dbReference type="ARBA" id="ARBA00022837"/>
    </source>
</evidence>
<evidence type="ECO:0000256" key="1">
    <source>
        <dbReference type="ARBA" id="ARBA00001947"/>
    </source>
</evidence>
<name>A0ABN4YPJ3_9GAMM</name>
<evidence type="ECO:0000256" key="5">
    <source>
        <dbReference type="ARBA" id="ARBA00022723"/>
    </source>
</evidence>
<accession>A0ABN4YPJ3</accession>
<sequence length="954" mass="102678">MVSFKHSQLGFTPLALTLSLALSASSIAAPVKYTSPADAGVINEPQIIYWLTKRGELSPDATELQKQQAVAEFTRKARANNLAVPLNQTKRINQVLANKKQQQNVAAVSTLADSDVEKAVNVLAVLVDFPDLPYNDNQLTPSDTAMYYSDYAVTHYEDILFSSSGFAGPNGENLQTAYQYFDQASGGTFSFNGEVKGWVTADNNAAYYGGNDADNNDNDVAVPELVMEAVTKAVAGMTSAELAQFDIEDPYDLNNNGNLDEADGMIDHIVIFHSSLGEEVGGGVLGTDAIWSHRFFVGASTFGSTIPGTSMKVYGYTVQPIDSASGVITHEFGHDLGLPDEYDTSYGGDGSPVGSWSLMAGGTWVGQAAGGTYIPGTKPSGFSPYARSYLQERYKGKWVNERTINWAEIGETGLSADLVSAVNAEEVNQLSIPLPVTNIAFKAPYAGEYQYYSGKGHMMTNTMTIDLDLPAQSPLMLSFYALWDIEVDYDYSQVLINNVAIAGNHTTANNPLYNNVNHYISGKSSDISSGSGSDAWVELTYDLSAYAGQSVELQINYITDQAVGGFGMLVDNISLTAEGSEIFSDDAETVSSVNVDGYARIDDTVPGLPQRYIAQLRNYQGLDEGLENIGYEPGVLLWLENSNYEDNNVSEHAGYSLIGVVDADQNLIMNGSSDVQVRDASFSLYPQTAYGSDNHLSNQSQFDDSNDFSAPLQPQSGMVLQQLGLSMDVTAQSTSSQTATVEFSRNIVVSDPDDPEITVDFDVVVTDFEAAFSASVQGGDGDYSYVWDFGEAGASSDLANPTHIYSSSNGFVVTLTVTDSTGISASYSRIVEVVIELTADFSIAIVGSNNMTVKMTNNTTGGFGALDYSWDMGDGTTLTGENPANYTYTTEGEYQIILTVTDEKGNVEKSAWTFFLPAVVEDAPDNSGESSGGSLGWLSLFMLSLLMRKRQSCR</sequence>
<evidence type="ECO:0000256" key="10">
    <source>
        <dbReference type="ARBA" id="ARBA00023026"/>
    </source>
</evidence>
<dbReference type="EMBL" id="CP020472">
    <property type="protein sequence ID" value="ARD24310.1"/>
    <property type="molecule type" value="Genomic_DNA"/>
</dbReference>
<dbReference type="Gene3D" id="2.60.40.10">
    <property type="entry name" value="Immunoglobulins"/>
    <property type="match status" value="2"/>
</dbReference>
<dbReference type="Pfam" id="PF20773">
    <property type="entry name" value="InhA-like_MAM"/>
    <property type="match status" value="1"/>
</dbReference>
<evidence type="ECO:0000313" key="15">
    <source>
        <dbReference type="Proteomes" id="UP000191820"/>
    </source>
</evidence>
<reference evidence="14 15" key="1">
    <citation type="submission" date="2017-03" db="EMBL/GenBank/DDBJ databases">
        <title>Genome sequencing of Shewanella japonica KCTC 22435.</title>
        <authorList>
            <person name="Kim K.M."/>
        </authorList>
    </citation>
    <scope>NUCLEOTIDE SEQUENCE [LARGE SCALE GENOMIC DNA]</scope>
    <source>
        <strain evidence="14 15">KCTC 22435</strain>
    </source>
</reference>
<keyword evidence="10" id="KW-0843">Virulence</keyword>
<evidence type="ECO:0000256" key="3">
    <source>
        <dbReference type="ARBA" id="ARBA00022525"/>
    </source>
</evidence>
<gene>
    <name evidence="14" type="ORF">SJ2017_4082</name>
</gene>
<dbReference type="InterPro" id="IPR048665">
    <property type="entry name" value="InhA-like_VEG"/>
</dbReference>
<keyword evidence="3" id="KW-0964">Secreted</keyword>
<feature type="domain" description="PKD" evidence="13">
    <location>
        <begin position="847"/>
        <end position="906"/>
    </location>
</feature>
<dbReference type="NCBIfam" id="TIGR03501">
    <property type="entry name" value="GlyGly_CTERM"/>
    <property type="match status" value="1"/>
</dbReference>
<dbReference type="SMART" id="SM00089">
    <property type="entry name" value="PKD"/>
    <property type="match status" value="2"/>
</dbReference>
<evidence type="ECO:0000256" key="11">
    <source>
        <dbReference type="ARBA" id="ARBA00023049"/>
    </source>
</evidence>
<keyword evidence="4" id="KW-0645">Protease</keyword>
<dbReference type="Pfam" id="PF20774">
    <property type="entry name" value="InhA-like_VEG"/>
    <property type="match status" value="1"/>
</dbReference>
<keyword evidence="8" id="KW-0862">Zinc</keyword>
<evidence type="ECO:0000256" key="6">
    <source>
        <dbReference type="ARBA" id="ARBA00022729"/>
    </source>
</evidence>
<dbReference type="Pfam" id="PF05547">
    <property type="entry name" value="Peptidase_M6"/>
    <property type="match status" value="1"/>
</dbReference>
<evidence type="ECO:0000256" key="2">
    <source>
        <dbReference type="ARBA" id="ARBA00004613"/>
    </source>
</evidence>
<organism evidence="14 15">
    <name type="scientific">Shewanella japonica</name>
    <dbReference type="NCBI Taxonomy" id="93973"/>
    <lineage>
        <taxon>Bacteria</taxon>
        <taxon>Pseudomonadati</taxon>
        <taxon>Pseudomonadota</taxon>
        <taxon>Gammaproteobacteria</taxon>
        <taxon>Alteromonadales</taxon>
        <taxon>Shewanellaceae</taxon>
        <taxon>Shewanella</taxon>
    </lineage>
</organism>
<dbReference type="NCBIfam" id="TIGR03296">
    <property type="entry name" value="M6dom_TIGR03296"/>
    <property type="match status" value="1"/>
</dbReference>
<keyword evidence="6 12" id="KW-0732">Signal</keyword>
<keyword evidence="11" id="KW-0482">Metalloprotease</keyword>
<dbReference type="InterPro" id="IPR022409">
    <property type="entry name" value="PKD/Chitinase_dom"/>
</dbReference>
<dbReference type="RefSeq" id="WP_080917214.1">
    <property type="nucleotide sequence ID" value="NZ_CP020472.1"/>
</dbReference>
<dbReference type="InterPro" id="IPR008757">
    <property type="entry name" value="Peptidase_M6-like_domain"/>
</dbReference>
<dbReference type="SUPFAM" id="SSF55486">
    <property type="entry name" value="Metalloproteases ('zincins'), catalytic domain"/>
    <property type="match status" value="1"/>
</dbReference>
<comment type="cofactor">
    <cofactor evidence="1">
        <name>Zn(2+)</name>
        <dbReference type="ChEBI" id="CHEBI:29105"/>
    </cofactor>
</comment>
<keyword evidence="7" id="KW-0378">Hydrolase</keyword>
<dbReference type="PANTHER" id="PTHR13062:SF12">
    <property type="entry name" value="ALPHA-2-MACROGLOBULIN DOMAIN-CONTAINING PROTEIN"/>
    <property type="match status" value="1"/>
</dbReference>
<keyword evidence="9" id="KW-0106">Calcium</keyword>
<feature type="chain" id="PRO_5046689458" evidence="12">
    <location>
        <begin position="29"/>
        <end position="954"/>
    </location>
</feature>
<dbReference type="SUPFAM" id="SSF49299">
    <property type="entry name" value="PKD domain"/>
    <property type="match status" value="2"/>
</dbReference>
<evidence type="ECO:0000313" key="14">
    <source>
        <dbReference type="EMBL" id="ARD24310.1"/>
    </source>
</evidence>